<evidence type="ECO:0000256" key="8">
    <source>
        <dbReference type="ARBA" id="ARBA00022729"/>
    </source>
</evidence>
<dbReference type="NCBIfam" id="TIGR00123">
    <property type="entry name" value="cbiM"/>
    <property type="match status" value="1"/>
</dbReference>
<evidence type="ECO:0000256" key="7">
    <source>
        <dbReference type="ARBA" id="ARBA00022692"/>
    </source>
</evidence>
<keyword evidence="8" id="KW-0732">Signal</keyword>
<comment type="caution">
    <text evidence="15">The sequence shown here is derived from an EMBL/GenBank/DDBJ whole genome shotgun (WGS) entry which is preliminary data.</text>
</comment>
<keyword evidence="10 14" id="KW-0406">Ion transport</keyword>
<comment type="subcellular location">
    <subcellularLocation>
        <location evidence="1">Cell inner membrane</location>
        <topology evidence="1">Multi-pass membrane protein</topology>
    </subcellularLocation>
    <subcellularLocation>
        <location evidence="14">Cell membrane</location>
        <topology evidence="14">Multi-pass membrane protein</topology>
    </subcellularLocation>
</comment>
<keyword evidence="16" id="KW-1185">Reference proteome</keyword>
<evidence type="ECO:0000256" key="9">
    <source>
        <dbReference type="ARBA" id="ARBA00022989"/>
    </source>
</evidence>
<protein>
    <recommendedName>
        <fullName evidence="14">Cobalt transport protein CbiM</fullName>
    </recommendedName>
    <alternativeName>
        <fullName evidence="14">Energy-coupling factor transporter probable substrate-capture protein CbiM</fullName>
        <shortName evidence="14">ECF transporter S component CbiM</shortName>
    </alternativeName>
</protein>
<accession>A0A9D2WPF5</accession>
<dbReference type="PANTHER" id="PTHR43627:SF1">
    <property type="entry name" value="COBALT TRANSPORT PROTEIN CBIM"/>
    <property type="match status" value="1"/>
</dbReference>
<evidence type="ECO:0000256" key="11">
    <source>
        <dbReference type="ARBA" id="ARBA00023136"/>
    </source>
</evidence>
<keyword evidence="3 14" id="KW-0171">Cobalt transport</keyword>
<dbReference type="AlphaFoldDB" id="A0A9D2WPF5"/>
<dbReference type="OrthoDB" id="9809846at2"/>
<keyword evidence="7 14" id="KW-0812">Transmembrane</keyword>
<dbReference type="Pfam" id="PF01891">
    <property type="entry name" value="CbiM"/>
    <property type="match status" value="1"/>
</dbReference>
<evidence type="ECO:0000256" key="1">
    <source>
        <dbReference type="ARBA" id="ARBA00004429"/>
    </source>
</evidence>
<evidence type="ECO:0000256" key="13">
    <source>
        <dbReference type="ARBA" id="ARBA00060918"/>
    </source>
</evidence>
<dbReference type="Gene3D" id="1.10.1760.20">
    <property type="match status" value="1"/>
</dbReference>
<evidence type="ECO:0000256" key="12">
    <source>
        <dbReference type="ARBA" id="ARBA00023285"/>
    </source>
</evidence>
<dbReference type="HAMAP" id="MF_01462">
    <property type="entry name" value="CbiM"/>
    <property type="match status" value="1"/>
</dbReference>
<gene>
    <name evidence="14 15" type="primary">cbiM</name>
    <name evidence="15" type="ORF">SPSYN_02274</name>
</gene>
<keyword evidence="4 14" id="KW-0813">Transport</keyword>
<keyword evidence="6 14" id="KW-0169">Cobalamin biosynthesis</keyword>
<evidence type="ECO:0000256" key="3">
    <source>
        <dbReference type="ARBA" id="ARBA00022426"/>
    </source>
</evidence>
<keyword evidence="12 14" id="KW-0170">Cobalt</keyword>
<dbReference type="InterPro" id="IPR018024">
    <property type="entry name" value="CbiM"/>
</dbReference>
<dbReference type="NCBIfam" id="NF006184">
    <property type="entry name" value="PRK08319.1"/>
    <property type="match status" value="1"/>
</dbReference>
<comment type="function">
    <text evidence="14">Part of the energy-coupling factor (ECF) transporter complex CbiMNOQ involved in cobalt import.</text>
</comment>
<dbReference type="EMBL" id="LSRS01000005">
    <property type="protein sequence ID" value="KAF1084496.1"/>
    <property type="molecule type" value="Genomic_DNA"/>
</dbReference>
<keyword evidence="9 14" id="KW-1133">Transmembrane helix</keyword>
<dbReference type="InterPro" id="IPR002751">
    <property type="entry name" value="CbiM/NikMN"/>
</dbReference>
<dbReference type="Proteomes" id="UP000798488">
    <property type="component" value="Unassembled WGS sequence"/>
</dbReference>
<evidence type="ECO:0000313" key="15">
    <source>
        <dbReference type="EMBL" id="KAF1084496.1"/>
    </source>
</evidence>
<keyword evidence="11 14" id="KW-0472">Membrane</keyword>
<name>A0A9D2WPF5_9FIRM</name>
<evidence type="ECO:0000313" key="16">
    <source>
        <dbReference type="Proteomes" id="UP000798488"/>
    </source>
</evidence>
<feature type="transmembrane region" description="Helical" evidence="14">
    <location>
        <begin position="132"/>
        <end position="151"/>
    </location>
</feature>
<dbReference type="RefSeq" id="WP_161822575.1">
    <property type="nucleotide sequence ID" value="NZ_LSRS01000005.1"/>
</dbReference>
<sequence length="246" mass="26109">MSRKKIFMIGLLLMFALLPKPAFAMHIMEGFLPLEWCMAWGVLTIPFILVGLFSIRKTINEHPRAKMLLAMAGAFAFVLSALKIPSVTGSCSHPTGVGLGTILFGPATMTVLGTIVLLFQAVLLAHGGITTLGANAFSMAVVGPLVAFATYKIIKKAKWPQGIAVFLAAALGNLMTYVMTSIQLALAFPAETGGFMASLVKFMGIFAVTQIPLAISEGILTVLVFNAIAAYSKGELKDLNVLSKEA</sequence>
<evidence type="ECO:0000256" key="6">
    <source>
        <dbReference type="ARBA" id="ARBA00022573"/>
    </source>
</evidence>
<dbReference type="GO" id="GO:0009236">
    <property type="term" value="P:cobalamin biosynthetic process"/>
    <property type="evidence" value="ECO:0007669"/>
    <property type="project" value="UniProtKB-UniRule"/>
</dbReference>
<evidence type="ECO:0000256" key="5">
    <source>
        <dbReference type="ARBA" id="ARBA00022475"/>
    </source>
</evidence>
<feature type="transmembrane region" description="Helical" evidence="14">
    <location>
        <begin position="104"/>
        <end position="125"/>
    </location>
</feature>
<keyword evidence="5 14" id="KW-1003">Cell membrane</keyword>
<evidence type="ECO:0000256" key="10">
    <source>
        <dbReference type="ARBA" id="ARBA00023065"/>
    </source>
</evidence>
<comment type="subunit">
    <text evidence="14">Forms an energy-coupling factor (ECF) transporter complex composed of an ATP-binding protein (A component, CbiO), a transmembrane protein (T component, CbiQ) and 2 possible substrate-capture proteins (S components, CbiM and CbiN) of unknown stoichimetry.</text>
</comment>
<evidence type="ECO:0000256" key="2">
    <source>
        <dbReference type="ARBA" id="ARBA00004953"/>
    </source>
</evidence>
<dbReference type="PANTHER" id="PTHR43627">
    <property type="match status" value="1"/>
</dbReference>
<evidence type="ECO:0000256" key="4">
    <source>
        <dbReference type="ARBA" id="ARBA00022448"/>
    </source>
</evidence>
<evidence type="ECO:0000256" key="14">
    <source>
        <dbReference type="HAMAP-Rule" id="MF_01462"/>
    </source>
</evidence>
<proteinExistence type="inferred from homology"/>
<feature type="transmembrane region" description="Helical" evidence="14">
    <location>
        <begin position="34"/>
        <end position="55"/>
    </location>
</feature>
<dbReference type="GO" id="GO:0043190">
    <property type="term" value="C:ATP-binding cassette (ABC) transporter complex"/>
    <property type="evidence" value="ECO:0007669"/>
    <property type="project" value="InterPro"/>
</dbReference>
<comment type="pathway">
    <text evidence="2 14">Cofactor biosynthesis; adenosylcobalamin biosynthesis.</text>
</comment>
<comment type="similarity">
    <text evidence="13 14">Belongs to the CbiM family.</text>
</comment>
<feature type="transmembrane region" description="Helical" evidence="14">
    <location>
        <begin position="202"/>
        <end position="231"/>
    </location>
</feature>
<feature type="transmembrane region" description="Helical" evidence="14">
    <location>
        <begin position="163"/>
        <end position="190"/>
    </location>
</feature>
<dbReference type="GO" id="GO:0015087">
    <property type="term" value="F:cobalt ion transmembrane transporter activity"/>
    <property type="evidence" value="ECO:0007669"/>
    <property type="project" value="UniProtKB-UniRule"/>
</dbReference>
<reference evidence="15" key="1">
    <citation type="submission" date="2016-02" db="EMBL/GenBank/DDBJ databases">
        <title>Draft Genome Sequence of Sporotomaculum syntrophicum Strain FB, a Syntrophic Benzoate Degrader.</title>
        <authorList>
            <person name="Nobu M.K."/>
            <person name="Narihiro T."/>
            <person name="Qiu Y.-L."/>
            <person name="Ohashi A."/>
            <person name="Liu W.-T."/>
            <person name="Yuji S."/>
        </authorList>
    </citation>
    <scope>NUCLEOTIDE SEQUENCE</scope>
    <source>
        <strain evidence="15">FB</strain>
    </source>
</reference>
<dbReference type="FunFam" id="1.10.1760.20:FF:000001">
    <property type="entry name" value="Cobalt transport protein CbiM"/>
    <property type="match status" value="1"/>
</dbReference>
<organism evidence="15 16">
    <name type="scientific">Sporotomaculum syntrophicum</name>
    <dbReference type="NCBI Taxonomy" id="182264"/>
    <lineage>
        <taxon>Bacteria</taxon>
        <taxon>Bacillati</taxon>
        <taxon>Bacillota</taxon>
        <taxon>Clostridia</taxon>
        <taxon>Eubacteriales</taxon>
        <taxon>Desulfallaceae</taxon>
        <taxon>Sporotomaculum</taxon>
    </lineage>
</organism>